<dbReference type="Proteomes" id="UP000054928">
    <property type="component" value="Unassembled WGS sequence"/>
</dbReference>
<reference evidence="5" key="1">
    <citation type="submission" date="2014-09" db="EMBL/GenBank/DDBJ databases">
        <authorList>
            <person name="Sharma Rahul"/>
            <person name="Thines Marco"/>
        </authorList>
    </citation>
    <scope>NUCLEOTIDE SEQUENCE [LARGE SCALE GENOMIC DNA]</scope>
</reference>
<dbReference type="Pfam" id="PF02275">
    <property type="entry name" value="CBAH"/>
    <property type="match status" value="1"/>
</dbReference>
<keyword evidence="4" id="KW-0645">Protease</keyword>
<dbReference type="GO" id="GO:0006508">
    <property type="term" value="P:proteolysis"/>
    <property type="evidence" value="ECO:0007669"/>
    <property type="project" value="UniProtKB-KW"/>
</dbReference>
<sequence length="402" mass="44866">MDFEVDLDTMLEVIPRNTYFQEPPVAGCPNCPDFGWKNKLGFLAANVYGVNVAADGLNEAEYPNPANERSEFNISKPVITSICSYILGNFASVDEVIKGLEDVQPAGINGKVAQNILHIPAPTTGKDHTAPFHVSIHDRNGKNLVIEFLKGKTIILENPNGVLTNDPPLHKQLQLLQRHLHNATGTVNSSVIVPGGYSSTDRFVRLSVLNKMSEEGYNVTSVHASYANTLSDEQRVVSDTLHLLNTVVRPPNGEATQWSIVRDHKRRMLYIRSTTNQLLRRVDLNQLDWTNPLARRMIPVSYGKYFVDMTKPLLDEQNTRRTKDLSPRSVVESALSKKSDPSVKLRGMKTPLQMMVKMNKNDEARSQDDTSIAVLERKVEYLGYAICLASVAVCILSFRLPL</sequence>
<dbReference type="RefSeq" id="XP_024574490.1">
    <property type="nucleotide sequence ID" value="XM_024723522.1"/>
</dbReference>
<dbReference type="PANTHER" id="PTHR35527:SF2">
    <property type="entry name" value="HYDROLASE"/>
    <property type="match status" value="1"/>
</dbReference>
<keyword evidence="5" id="KW-1185">Reference proteome</keyword>
<protein>
    <submittedName>
        <fullName evidence="4">Cysteine protease family</fullName>
    </submittedName>
</protein>
<dbReference type="OrthoDB" id="63199at2759"/>
<dbReference type="AlphaFoldDB" id="A0A0P1ACH0"/>
<dbReference type="Gene3D" id="3.60.60.10">
    <property type="entry name" value="Penicillin V Acylase, Chain A"/>
    <property type="match status" value="1"/>
</dbReference>
<dbReference type="InterPro" id="IPR052193">
    <property type="entry name" value="Peptidase_C59"/>
</dbReference>
<evidence type="ECO:0000259" key="3">
    <source>
        <dbReference type="Pfam" id="PF02275"/>
    </source>
</evidence>
<evidence type="ECO:0000313" key="4">
    <source>
        <dbReference type="EMBL" id="CEG38121.1"/>
    </source>
</evidence>
<evidence type="ECO:0000256" key="2">
    <source>
        <dbReference type="ARBA" id="ARBA00022801"/>
    </source>
</evidence>
<proteinExistence type="inferred from homology"/>
<evidence type="ECO:0000256" key="1">
    <source>
        <dbReference type="ARBA" id="ARBA00006625"/>
    </source>
</evidence>
<dbReference type="GO" id="GO:0008233">
    <property type="term" value="F:peptidase activity"/>
    <property type="evidence" value="ECO:0007669"/>
    <property type="project" value="UniProtKB-KW"/>
</dbReference>
<dbReference type="InterPro" id="IPR029132">
    <property type="entry name" value="CBAH/NAAA_C"/>
</dbReference>
<dbReference type="GeneID" id="36403268"/>
<organism evidence="4 5">
    <name type="scientific">Plasmopara halstedii</name>
    <name type="common">Downy mildew of sunflower</name>
    <dbReference type="NCBI Taxonomy" id="4781"/>
    <lineage>
        <taxon>Eukaryota</taxon>
        <taxon>Sar</taxon>
        <taxon>Stramenopiles</taxon>
        <taxon>Oomycota</taxon>
        <taxon>Peronosporomycetes</taxon>
        <taxon>Peronosporales</taxon>
        <taxon>Peronosporaceae</taxon>
        <taxon>Plasmopara</taxon>
    </lineage>
</organism>
<name>A0A0P1ACH0_PLAHL</name>
<dbReference type="SUPFAM" id="SSF56235">
    <property type="entry name" value="N-terminal nucleophile aminohydrolases (Ntn hydrolases)"/>
    <property type="match status" value="1"/>
</dbReference>
<evidence type="ECO:0000313" key="5">
    <source>
        <dbReference type="Proteomes" id="UP000054928"/>
    </source>
</evidence>
<comment type="similarity">
    <text evidence="1">Belongs to the peptidase C59 family.</text>
</comment>
<dbReference type="InterPro" id="IPR029055">
    <property type="entry name" value="Ntn_hydrolases_N"/>
</dbReference>
<dbReference type="OMA" id="TQWSIVR"/>
<dbReference type="PANTHER" id="PTHR35527">
    <property type="entry name" value="CHOLOYLGLYCINE HYDROLASE"/>
    <property type="match status" value="1"/>
</dbReference>
<dbReference type="EMBL" id="CCYD01000321">
    <property type="protein sequence ID" value="CEG38121.1"/>
    <property type="molecule type" value="Genomic_DNA"/>
</dbReference>
<accession>A0A0P1ACH0</accession>
<feature type="domain" description="Choloylglycine hydrolase/NAAA C-terminal" evidence="3">
    <location>
        <begin position="1"/>
        <end position="288"/>
    </location>
</feature>
<keyword evidence="2" id="KW-0378">Hydrolase</keyword>